<feature type="transmembrane region" description="Helical" evidence="1">
    <location>
        <begin position="50"/>
        <end position="68"/>
    </location>
</feature>
<accession>A0A2A2GH32</accession>
<evidence type="ECO:0008006" key="4">
    <source>
        <dbReference type="Google" id="ProtNLM"/>
    </source>
</evidence>
<keyword evidence="1" id="KW-0472">Membrane</keyword>
<comment type="caution">
    <text evidence="2">The sequence shown here is derived from an EMBL/GenBank/DDBJ whole genome shotgun (WGS) entry which is preliminary data.</text>
</comment>
<keyword evidence="1" id="KW-1133">Transmembrane helix</keyword>
<evidence type="ECO:0000313" key="2">
    <source>
        <dbReference type="EMBL" id="PAU96199.1"/>
    </source>
</evidence>
<proteinExistence type="predicted"/>
<dbReference type="OrthoDB" id="4966203at2"/>
<dbReference type="InterPro" id="IPR014509">
    <property type="entry name" value="YjdF-like"/>
</dbReference>
<organism evidence="2 3">
    <name type="scientific">Paracoccus salipaludis</name>
    <dbReference type="NCBI Taxonomy" id="2032623"/>
    <lineage>
        <taxon>Bacteria</taxon>
        <taxon>Pseudomonadati</taxon>
        <taxon>Pseudomonadota</taxon>
        <taxon>Alphaproteobacteria</taxon>
        <taxon>Rhodobacterales</taxon>
        <taxon>Paracoccaceae</taxon>
        <taxon>Paracoccus</taxon>
    </lineage>
</organism>
<name>A0A2A2GH32_9RHOB</name>
<evidence type="ECO:0000256" key="1">
    <source>
        <dbReference type="SAM" id="Phobius"/>
    </source>
</evidence>
<keyword evidence="1" id="KW-0812">Transmembrane</keyword>
<feature type="transmembrane region" description="Helical" evidence="1">
    <location>
        <begin position="80"/>
        <end position="100"/>
    </location>
</feature>
<sequence>MTSLPAADPVLEPTAWGRALAWALAAVMLVANLAGYALDLYQRFWWFDRVLHGGTILAITFWLGLFFCARRLHPSYGRDLVAVLLLACVGIAIGALWEVAEWGADLVLPGDVIKGKHDTIIDLIMDTAGALAGAALAMPCLRRRPAA</sequence>
<dbReference type="RefSeq" id="WP_095641127.1">
    <property type="nucleotide sequence ID" value="NZ_NSJZ01000018.1"/>
</dbReference>
<dbReference type="Proteomes" id="UP000218023">
    <property type="component" value="Unassembled WGS sequence"/>
</dbReference>
<protein>
    <recommendedName>
        <fullName evidence="4">VanZ-like domain-containing protein</fullName>
    </recommendedName>
</protein>
<evidence type="ECO:0000313" key="3">
    <source>
        <dbReference type="Proteomes" id="UP000218023"/>
    </source>
</evidence>
<feature type="transmembrane region" description="Helical" evidence="1">
    <location>
        <begin position="120"/>
        <end position="141"/>
    </location>
</feature>
<reference evidence="2 3" key="1">
    <citation type="submission" date="2017-09" db="EMBL/GenBank/DDBJ databases">
        <title>Paracoccus alkalisoli sp. nov., isolated from saline alkaline soil.</title>
        <authorList>
            <person name="Dong X."/>
            <person name="Zhang G."/>
        </authorList>
    </citation>
    <scope>NUCLEOTIDE SEQUENCE [LARGE SCALE GENOMIC DNA]</scope>
    <source>
        <strain evidence="2 3">WN007</strain>
    </source>
</reference>
<dbReference type="AlphaFoldDB" id="A0A2A2GH32"/>
<keyword evidence="3" id="KW-1185">Reference proteome</keyword>
<gene>
    <name evidence="2" type="ORF">CK240_14900</name>
</gene>
<dbReference type="EMBL" id="NSJZ01000018">
    <property type="protein sequence ID" value="PAU96199.1"/>
    <property type="molecule type" value="Genomic_DNA"/>
</dbReference>
<feature type="transmembrane region" description="Helical" evidence="1">
    <location>
        <begin position="20"/>
        <end position="38"/>
    </location>
</feature>
<dbReference type="Pfam" id="PF09997">
    <property type="entry name" value="DUF2238"/>
    <property type="match status" value="1"/>
</dbReference>